<proteinExistence type="predicted"/>
<protein>
    <submittedName>
        <fullName evidence="1">Uncharacterized protein</fullName>
    </submittedName>
</protein>
<keyword evidence="2" id="KW-1185">Reference proteome</keyword>
<reference evidence="1" key="1">
    <citation type="journal article" date="2022" name="bioRxiv">
        <title>Sequencing and chromosome-scale assembly of the giantPleurodeles waltlgenome.</title>
        <authorList>
            <person name="Brown T."/>
            <person name="Elewa A."/>
            <person name="Iarovenko S."/>
            <person name="Subramanian E."/>
            <person name="Araus A.J."/>
            <person name="Petzold A."/>
            <person name="Susuki M."/>
            <person name="Suzuki K.-i.T."/>
            <person name="Hayashi T."/>
            <person name="Toyoda A."/>
            <person name="Oliveira C."/>
            <person name="Osipova E."/>
            <person name="Leigh N.D."/>
            <person name="Simon A."/>
            <person name="Yun M.H."/>
        </authorList>
    </citation>
    <scope>NUCLEOTIDE SEQUENCE</scope>
    <source>
        <strain evidence="1">20211129_DDA</strain>
        <tissue evidence="1">Liver</tissue>
    </source>
</reference>
<gene>
    <name evidence="1" type="ORF">NDU88_009607</name>
</gene>
<dbReference type="EMBL" id="JANPWB010000009">
    <property type="protein sequence ID" value="KAJ1156890.1"/>
    <property type="molecule type" value="Genomic_DNA"/>
</dbReference>
<comment type="caution">
    <text evidence="1">The sequence shown here is derived from an EMBL/GenBank/DDBJ whole genome shotgun (WGS) entry which is preliminary data.</text>
</comment>
<name>A0AAV7S0X3_PLEWA</name>
<sequence>MDPASADNSTIKGSVKKSKEHTLSVVSATFETVAPNVVPTDDEPAGTNSDVASRSSNGILKQSYSHMTIPKTFYDTGWRAVVVSPFGFEMEHLLRSRKTKTKMLPIRTNISGKL</sequence>
<dbReference type="Proteomes" id="UP001066276">
    <property type="component" value="Chromosome 5"/>
</dbReference>
<accession>A0AAV7S0X3</accession>
<organism evidence="1 2">
    <name type="scientific">Pleurodeles waltl</name>
    <name type="common">Iberian ribbed newt</name>
    <dbReference type="NCBI Taxonomy" id="8319"/>
    <lineage>
        <taxon>Eukaryota</taxon>
        <taxon>Metazoa</taxon>
        <taxon>Chordata</taxon>
        <taxon>Craniata</taxon>
        <taxon>Vertebrata</taxon>
        <taxon>Euteleostomi</taxon>
        <taxon>Amphibia</taxon>
        <taxon>Batrachia</taxon>
        <taxon>Caudata</taxon>
        <taxon>Salamandroidea</taxon>
        <taxon>Salamandridae</taxon>
        <taxon>Pleurodelinae</taxon>
        <taxon>Pleurodeles</taxon>
    </lineage>
</organism>
<evidence type="ECO:0000313" key="2">
    <source>
        <dbReference type="Proteomes" id="UP001066276"/>
    </source>
</evidence>
<evidence type="ECO:0000313" key="1">
    <source>
        <dbReference type="EMBL" id="KAJ1156890.1"/>
    </source>
</evidence>
<dbReference type="AlphaFoldDB" id="A0AAV7S0X3"/>